<accession>A0A1B8Y6R1</accession>
<dbReference type="EMBL" id="KV460407">
    <property type="protein sequence ID" value="OCA18624.1"/>
    <property type="molecule type" value="Genomic_DNA"/>
</dbReference>
<proteinExistence type="predicted"/>
<protein>
    <submittedName>
        <fullName evidence="2">Uncharacterized protein</fullName>
    </submittedName>
</protein>
<reference evidence="2" key="1">
    <citation type="submission" date="2009-11" db="EMBL/GenBank/DDBJ databases">
        <authorList>
            <consortium name="US DOE Joint Genome Institute (JGI-PGF)"/>
            <person name="Ottilar R."/>
            <person name="Schmutz J."/>
            <person name="Salamov A."/>
            <person name="Cheng J.F."/>
            <person name="Lucas S."/>
            <person name="Pitluck S."/>
            <person name="Gundlach H."/>
            <person name="Guo Y."/>
            <person name="Haberer G."/>
            <person name="Nasrallah J."/>
            <person name="Mayer K.F.X."/>
            <person name="van de Peer Y."/>
            <person name="Weigel D."/>
            <person name="Grigoriev I.V."/>
        </authorList>
    </citation>
    <scope>NUCLEOTIDE SEQUENCE</scope>
    <source>
        <strain evidence="2">Nigerian</strain>
    </source>
</reference>
<reference evidence="2" key="3">
    <citation type="submission" date="2016-05" db="EMBL/GenBank/DDBJ databases">
        <title>WGS assembly of Xenopus tropicalis.</title>
        <authorList>
            <person name="Sessions A."/>
            <person name="Jenkins J."/>
            <person name="Mitros T."/>
            <person name="Lyons J.T."/>
            <person name="Dichmann D.S."/>
            <person name="Robert J."/>
            <person name="Harland R.M."/>
            <person name="Rokhsar D.S."/>
        </authorList>
    </citation>
    <scope>NUCLEOTIDE SEQUENCE</scope>
    <source>
        <strain evidence="2">Nigerian</strain>
    </source>
</reference>
<sequence length="110" mass="12364">MGSPYPTCGKPLHRPIAQGTAPRTSIKDTNVNTKCNFGIWGFFVVVVENYEVQLISSQNVENLMEMSERISPVPRASHHYIFSFVPGLYVEGLHEGKKKDTRNVILMISL</sequence>
<dbReference type="AlphaFoldDB" id="A0A1B8Y6R1"/>
<reference evidence="2" key="2">
    <citation type="journal article" date="2010" name="Science">
        <title>The genome of the Western clawed frog Xenopus tropicalis.</title>
        <authorList>
            <person name="Hellsten U."/>
            <person name="Harland R.M."/>
            <person name="Gilchrist M.J."/>
            <person name="Hendrix D."/>
            <person name="Jurka J."/>
            <person name="Kapitonov V."/>
            <person name="Ovcharenko I."/>
            <person name="Putnam N.H."/>
            <person name="Shu S."/>
            <person name="Taher L."/>
            <person name="Blitz I.L."/>
            <person name="Blumberg B."/>
            <person name="Dichmann D.S."/>
            <person name="Dubchak I."/>
            <person name="Amaya E."/>
            <person name="Detter J.C."/>
            <person name="Fletcher R."/>
            <person name="Gerhard D.S."/>
            <person name="Goodstein D."/>
            <person name="Graves T."/>
            <person name="Grigoriev I.V."/>
            <person name="Grimwood J."/>
            <person name="Kawashima T."/>
            <person name="Lindquist E."/>
            <person name="Lucas S.M."/>
            <person name="Mead P.E."/>
            <person name="Mitros T."/>
            <person name="Ogino H."/>
            <person name="Ohta Y."/>
            <person name="Poliakov A.V."/>
            <person name="Pollet N."/>
            <person name="Robert J."/>
            <person name="Salamov A."/>
            <person name="Sater A.K."/>
            <person name="Schmutz J."/>
            <person name="Terry A."/>
            <person name="Vize P.D."/>
            <person name="Warren W.C."/>
            <person name="Wells D."/>
            <person name="Wills A."/>
            <person name="Wilson R.K."/>
            <person name="Zimmerman L.B."/>
            <person name="Zorn A.M."/>
            <person name="Grainger R."/>
            <person name="Grammer T."/>
            <person name="Khokha M.K."/>
            <person name="Richardson P.M."/>
            <person name="Rokhsar D.S."/>
        </authorList>
    </citation>
    <scope>NUCLEOTIDE SEQUENCE [LARGE SCALE GENOMIC DNA]</scope>
    <source>
        <strain evidence="2">Nigerian</strain>
    </source>
</reference>
<feature type="region of interest" description="Disordered" evidence="1">
    <location>
        <begin position="1"/>
        <end position="24"/>
    </location>
</feature>
<name>A0A1B8Y6R1_XENTR</name>
<gene>
    <name evidence="2" type="ORF">XENTR_v90030628mg</name>
</gene>
<evidence type="ECO:0000313" key="2">
    <source>
        <dbReference type="EMBL" id="OCA18624.1"/>
    </source>
</evidence>
<evidence type="ECO:0000256" key="1">
    <source>
        <dbReference type="SAM" id="MobiDB-lite"/>
    </source>
</evidence>
<organism evidence="2">
    <name type="scientific">Xenopus tropicalis</name>
    <name type="common">Western clawed frog</name>
    <name type="synonym">Silurana tropicalis</name>
    <dbReference type="NCBI Taxonomy" id="8364"/>
    <lineage>
        <taxon>Eukaryota</taxon>
        <taxon>Metazoa</taxon>
        <taxon>Chordata</taxon>
        <taxon>Craniata</taxon>
        <taxon>Vertebrata</taxon>
        <taxon>Euteleostomi</taxon>
        <taxon>Amphibia</taxon>
        <taxon>Batrachia</taxon>
        <taxon>Anura</taxon>
        <taxon>Pipoidea</taxon>
        <taxon>Pipidae</taxon>
        <taxon>Xenopodinae</taxon>
        <taxon>Xenopus</taxon>
        <taxon>Silurana</taxon>
    </lineage>
</organism>